<dbReference type="EMBL" id="CM018031">
    <property type="protein sequence ID" value="KAA8549484.1"/>
    <property type="molecule type" value="Genomic_DNA"/>
</dbReference>
<proteinExistence type="predicted"/>
<gene>
    <name evidence="1" type="ORF">F0562_001168</name>
</gene>
<dbReference type="Proteomes" id="UP000325577">
    <property type="component" value="Linkage Group LG0"/>
</dbReference>
<evidence type="ECO:0000313" key="2">
    <source>
        <dbReference type="Proteomes" id="UP000325577"/>
    </source>
</evidence>
<sequence length="78" mass="8195">MPKGLVYFPAITSNLATGTSERAKASHLHHGAGKVCRESFRVSAGLVVSSGERLPSPPVLGQLDFSDVANDESMLVSL</sequence>
<dbReference type="AlphaFoldDB" id="A0A5J5C3V2"/>
<keyword evidence="2" id="KW-1185">Reference proteome</keyword>
<organism evidence="1 2">
    <name type="scientific">Nyssa sinensis</name>
    <dbReference type="NCBI Taxonomy" id="561372"/>
    <lineage>
        <taxon>Eukaryota</taxon>
        <taxon>Viridiplantae</taxon>
        <taxon>Streptophyta</taxon>
        <taxon>Embryophyta</taxon>
        <taxon>Tracheophyta</taxon>
        <taxon>Spermatophyta</taxon>
        <taxon>Magnoliopsida</taxon>
        <taxon>eudicotyledons</taxon>
        <taxon>Gunneridae</taxon>
        <taxon>Pentapetalae</taxon>
        <taxon>asterids</taxon>
        <taxon>Cornales</taxon>
        <taxon>Nyssaceae</taxon>
        <taxon>Nyssa</taxon>
    </lineage>
</organism>
<reference evidence="1 2" key="1">
    <citation type="submission" date="2019-09" db="EMBL/GenBank/DDBJ databases">
        <title>A chromosome-level genome assembly of the Chinese tupelo Nyssa sinensis.</title>
        <authorList>
            <person name="Yang X."/>
            <person name="Kang M."/>
            <person name="Yang Y."/>
            <person name="Xiong H."/>
            <person name="Wang M."/>
            <person name="Zhang Z."/>
            <person name="Wang Z."/>
            <person name="Wu H."/>
            <person name="Ma T."/>
            <person name="Liu J."/>
            <person name="Xi Z."/>
        </authorList>
    </citation>
    <scope>NUCLEOTIDE SEQUENCE [LARGE SCALE GENOMIC DNA]</scope>
    <source>
        <strain evidence="1">J267</strain>
        <tissue evidence="1">Leaf</tissue>
    </source>
</reference>
<accession>A0A5J5C3V2</accession>
<name>A0A5J5C3V2_9ASTE</name>
<protein>
    <submittedName>
        <fullName evidence="1">Uncharacterized protein</fullName>
    </submittedName>
</protein>
<evidence type="ECO:0000313" key="1">
    <source>
        <dbReference type="EMBL" id="KAA8549484.1"/>
    </source>
</evidence>